<sequence length="47" mass="5634">MATLWLLLITFIFIDYKVSKMSDLKQQALDFHEFPIPEKFPLLLLKH</sequence>
<name>A0A378N0C7_MANHA</name>
<dbReference type="EMBL" id="UGPN01000002">
    <property type="protein sequence ID" value="STY61347.1"/>
    <property type="molecule type" value="Genomic_DNA"/>
</dbReference>
<gene>
    <name evidence="1" type="ORF">NCTC10638_02559</name>
</gene>
<proteinExistence type="predicted"/>
<evidence type="ECO:0000313" key="1">
    <source>
        <dbReference type="EMBL" id="STY61347.1"/>
    </source>
</evidence>
<accession>A0A378N0C7</accession>
<organism evidence="1 2">
    <name type="scientific">Mannheimia haemolytica</name>
    <name type="common">Pasteurella haemolytica</name>
    <dbReference type="NCBI Taxonomy" id="75985"/>
    <lineage>
        <taxon>Bacteria</taxon>
        <taxon>Pseudomonadati</taxon>
        <taxon>Pseudomonadota</taxon>
        <taxon>Gammaproteobacteria</taxon>
        <taxon>Pasteurellales</taxon>
        <taxon>Pasteurellaceae</taxon>
        <taxon>Mannheimia</taxon>
    </lineage>
</organism>
<evidence type="ECO:0000313" key="2">
    <source>
        <dbReference type="Proteomes" id="UP000254802"/>
    </source>
</evidence>
<dbReference type="Proteomes" id="UP000254802">
    <property type="component" value="Unassembled WGS sequence"/>
</dbReference>
<dbReference type="AlphaFoldDB" id="A0A378N0C7"/>
<protein>
    <submittedName>
        <fullName evidence="1">Uncharacterized protein</fullName>
    </submittedName>
</protein>
<reference evidence="1 2" key="1">
    <citation type="submission" date="2018-06" db="EMBL/GenBank/DDBJ databases">
        <authorList>
            <consortium name="Pathogen Informatics"/>
            <person name="Doyle S."/>
        </authorList>
    </citation>
    <scope>NUCLEOTIDE SEQUENCE [LARGE SCALE GENOMIC DNA]</scope>
    <source>
        <strain evidence="1 2">NCTC10638</strain>
    </source>
</reference>